<dbReference type="RefSeq" id="WP_169346929.1">
    <property type="nucleotide sequence ID" value="NZ_JABBJJ010000105.1"/>
</dbReference>
<feature type="transmembrane region" description="Helical" evidence="1">
    <location>
        <begin position="20"/>
        <end position="39"/>
    </location>
</feature>
<sequence>MRANTYAIIDEPRPGALQKWVVNPIWPFFALMFAGSWLALPWFAFNGVAMGSATRRRELLVVLLATPLKVGLAIFMLMLHRKTGLPDEALRYFLVVVMTLKLGLGYWLFNLQQPSFNLYQYFDGPVRNGVFVVMGGALVHEPVMDLFGSNWLLRMLPW</sequence>
<keyword evidence="1" id="KW-0812">Transmembrane</keyword>
<reference evidence="2 3" key="1">
    <citation type="submission" date="2020-04" db="EMBL/GenBank/DDBJ databases">
        <title>Draft genome of Pyxidicoccus fallax type strain.</title>
        <authorList>
            <person name="Whitworth D.E."/>
        </authorList>
    </citation>
    <scope>NUCLEOTIDE SEQUENCE [LARGE SCALE GENOMIC DNA]</scope>
    <source>
        <strain evidence="2 3">DSM 14698</strain>
    </source>
</reference>
<dbReference type="AlphaFoldDB" id="A0A848LIV0"/>
<dbReference type="EMBL" id="JABBJJ010000105">
    <property type="protein sequence ID" value="NMO17649.1"/>
    <property type="molecule type" value="Genomic_DNA"/>
</dbReference>
<organism evidence="2 3">
    <name type="scientific">Pyxidicoccus fallax</name>
    <dbReference type="NCBI Taxonomy" id="394095"/>
    <lineage>
        <taxon>Bacteria</taxon>
        <taxon>Pseudomonadati</taxon>
        <taxon>Myxococcota</taxon>
        <taxon>Myxococcia</taxon>
        <taxon>Myxococcales</taxon>
        <taxon>Cystobacterineae</taxon>
        <taxon>Myxococcaceae</taxon>
        <taxon>Pyxidicoccus</taxon>
    </lineage>
</organism>
<feature type="transmembrane region" description="Helical" evidence="1">
    <location>
        <begin position="90"/>
        <end position="109"/>
    </location>
</feature>
<proteinExistence type="predicted"/>
<keyword evidence="3" id="KW-1185">Reference proteome</keyword>
<protein>
    <submittedName>
        <fullName evidence="2">Uncharacterized protein</fullName>
    </submittedName>
</protein>
<accession>A0A848LIV0</accession>
<evidence type="ECO:0000256" key="1">
    <source>
        <dbReference type="SAM" id="Phobius"/>
    </source>
</evidence>
<name>A0A848LIV0_9BACT</name>
<keyword evidence="1" id="KW-0472">Membrane</keyword>
<keyword evidence="1" id="KW-1133">Transmembrane helix</keyword>
<evidence type="ECO:0000313" key="2">
    <source>
        <dbReference type="EMBL" id="NMO17649.1"/>
    </source>
</evidence>
<gene>
    <name evidence="2" type="ORF">HG543_22740</name>
</gene>
<feature type="transmembrane region" description="Helical" evidence="1">
    <location>
        <begin position="59"/>
        <end position="78"/>
    </location>
</feature>
<comment type="caution">
    <text evidence="2">The sequence shown here is derived from an EMBL/GenBank/DDBJ whole genome shotgun (WGS) entry which is preliminary data.</text>
</comment>
<evidence type="ECO:0000313" key="3">
    <source>
        <dbReference type="Proteomes" id="UP000518300"/>
    </source>
</evidence>
<dbReference type="Proteomes" id="UP000518300">
    <property type="component" value="Unassembled WGS sequence"/>
</dbReference>